<dbReference type="Pfam" id="PF08239">
    <property type="entry name" value="SH3_3"/>
    <property type="match status" value="1"/>
</dbReference>
<dbReference type="InterPro" id="IPR003646">
    <property type="entry name" value="SH3-like_bac-type"/>
</dbReference>
<gene>
    <name evidence="3" type="ORF">J9253_01290</name>
</gene>
<dbReference type="RefSeq" id="WP_210222956.1">
    <property type="nucleotide sequence ID" value="NZ_CP072801.1"/>
</dbReference>
<feature type="domain" description="SH3b" evidence="2">
    <location>
        <begin position="37"/>
        <end position="95"/>
    </location>
</feature>
<protein>
    <submittedName>
        <fullName evidence="3">SH3 domain-containing protein</fullName>
    </submittedName>
</protein>
<dbReference type="EMBL" id="CP072801">
    <property type="protein sequence ID" value="QTR46624.1"/>
    <property type="molecule type" value="Genomic_DNA"/>
</dbReference>
<feature type="signal peptide" evidence="1">
    <location>
        <begin position="1"/>
        <end position="24"/>
    </location>
</feature>
<organism evidence="3 4">
    <name type="scientific">Thiothrix litoralis</name>
    <dbReference type="NCBI Taxonomy" id="2891210"/>
    <lineage>
        <taxon>Bacteria</taxon>
        <taxon>Pseudomonadati</taxon>
        <taxon>Pseudomonadota</taxon>
        <taxon>Gammaproteobacteria</taxon>
        <taxon>Thiotrichales</taxon>
        <taxon>Thiotrichaceae</taxon>
        <taxon>Thiothrix</taxon>
    </lineage>
</organism>
<accession>A0ABX7WSF0</accession>
<reference evidence="3 4" key="1">
    <citation type="submission" date="2021-04" db="EMBL/GenBank/DDBJ databases">
        <title>Genomics, taxonomy and metabolism of representatives of sulfur bacteria of the genus Thiothrix: Thiothrix fructosivorans QT, Thiothrix unzii A1T and three new species, Thiothrix subterranea sp. nov., Thiothrix litoralis sp. nov. and 'Candidatus Thiothrix anitrata' sp. nov.</title>
        <authorList>
            <person name="Ravin N.V."/>
            <person name="Smolyakov D."/>
            <person name="Rudenko T.S."/>
            <person name="Mardanov A.V."/>
            <person name="Beletsky A.V."/>
            <person name="Markov N.D."/>
            <person name="Fomenkov A.I."/>
            <person name="Roberts R.J."/>
            <person name="Karnachuk O.V."/>
            <person name="Novikov A."/>
            <person name="Grabovich M.Y."/>
        </authorList>
    </citation>
    <scope>NUCLEOTIDE SEQUENCE [LARGE SCALE GENOMIC DNA]</scope>
    <source>
        <strain evidence="3 4">AS</strain>
    </source>
</reference>
<keyword evidence="4" id="KW-1185">Reference proteome</keyword>
<evidence type="ECO:0000259" key="2">
    <source>
        <dbReference type="Pfam" id="PF08239"/>
    </source>
</evidence>
<dbReference type="PROSITE" id="PS51257">
    <property type="entry name" value="PROKAR_LIPOPROTEIN"/>
    <property type="match status" value="1"/>
</dbReference>
<dbReference type="Gene3D" id="2.30.30.40">
    <property type="entry name" value="SH3 Domains"/>
    <property type="match status" value="1"/>
</dbReference>
<evidence type="ECO:0000256" key="1">
    <source>
        <dbReference type="SAM" id="SignalP"/>
    </source>
</evidence>
<proteinExistence type="predicted"/>
<keyword evidence="1" id="KW-0732">Signal</keyword>
<sequence>MRNRQIKTSLILSFVLACSLGETASAEWHESTAEPSLVVRAKPDVGAAKWGNVPVGGKVNVLEQVGNEESIGGNTGHWVKIQWKDKTAYAFDAFLTPVASHDAAPQAQTPEQASSLEDVLDMVYEGHDKNNCLRYHSDTPKYYYCMKVDRVDTVRANDGLRTYVLLSGEMTNGDGEGGSHVDGGLVGALVLKEGSKGMEIIAGDPAISMGAFGSGPTKWDLVKLGPSSYWGWKNTWGDTHQGITGTRYSILAPYGKKIKELAGFVQDYSDEGNCDEASGCKVTSYTSHLKIDSTQIGDKVFPLNITVSGTEKGKTIPEKTWTFPFDTKTWSYVEPKGWTLENLEF</sequence>
<feature type="chain" id="PRO_5045108621" evidence="1">
    <location>
        <begin position="25"/>
        <end position="345"/>
    </location>
</feature>
<dbReference type="Proteomes" id="UP000672039">
    <property type="component" value="Chromosome"/>
</dbReference>
<name>A0ABX7WSF0_9GAMM</name>
<evidence type="ECO:0000313" key="3">
    <source>
        <dbReference type="EMBL" id="QTR46624.1"/>
    </source>
</evidence>
<evidence type="ECO:0000313" key="4">
    <source>
        <dbReference type="Proteomes" id="UP000672039"/>
    </source>
</evidence>